<accession>A0ABD0VBL7</accession>
<evidence type="ECO:0000256" key="1">
    <source>
        <dbReference type="SAM" id="MobiDB-lite"/>
    </source>
</evidence>
<evidence type="ECO:0000313" key="3">
    <source>
        <dbReference type="Proteomes" id="UP001552299"/>
    </source>
</evidence>
<proteinExistence type="predicted"/>
<dbReference type="EMBL" id="JANQDX010000008">
    <property type="protein sequence ID" value="KAL0919992.1"/>
    <property type="molecule type" value="Genomic_DNA"/>
</dbReference>
<keyword evidence="3" id="KW-1185">Reference proteome</keyword>
<dbReference type="Proteomes" id="UP001552299">
    <property type="component" value="Unassembled WGS sequence"/>
</dbReference>
<dbReference type="AlphaFoldDB" id="A0ABD0VBL7"/>
<name>A0ABD0VBL7_DENTH</name>
<evidence type="ECO:0000313" key="2">
    <source>
        <dbReference type="EMBL" id="KAL0919992.1"/>
    </source>
</evidence>
<protein>
    <submittedName>
        <fullName evidence="2">Uncharacterized protein</fullName>
    </submittedName>
</protein>
<comment type="caution">
    <text evidence="2">The sequence shown here is derived from an EMBL/GenBank/DDBJ whole genome shotgun (WGS) entry which is preliminary data.</text>
</comment>
<sequence>MIAKKMEALEGEMKQLRVGMEEKYSGMEKFTTVEGAFIHGKHFENLEDMMRKLIEMQSKTLSAFPTADLKGKKVQEDDDKVESVFPQDHPRGFR</sequence>
<feature type="region of interest" description="Disordered" evidence="1">
    <location>
        <begin position="66"/>
        <end position="94"/>
    </location>
</feature>
<reference evidence="2 3" key="1">
    <citation type="journal article" date="2024" name="Plant Biotechnol. J.">
        <title>Dendrobium thyrsiflorum genome and its molecular insights into genes involved in important horticultural traits.</title>
        <authorList>
            <person name="Chen B."/>
            <person name="Wang J.Y."/>
            <person name="Zheng P.J."/>
            <person name="Li K.L."/>
            <person name="Liang Y.M."/>
            <person name="Chen X.F."/>
            <person name="Zhang C."/>
            <person name="Zhao X."/>
            <person name="He X."/>
            <person name="Zhang G.Q."/>
            <person name="Liu Z.J."/>
            <person name="Xu Q."/>
        </authorList>
    </citation>
    <scope>NUCLEOTIDE SEQUENCE [LARGE SCALE GENOMIC DNA]</scope>
    <source>
        <strain evidence="2">GZMU011</strain>
    </source>
</reference>
<organism evidence="2 3">
    <name type="scientific">Dendrobium thyrsiflorum</name>
    <name type="common">Pinecone-like raceme dendrobium</name>
    <name type="synonym">Orchid</name>
    <dbReference type="NCBI Taxonomy" id="117978"/>
    <lineage>
        <taxon>Eukaryota</taxon>
        <taxon>Viridiplantae</taxon>
        <taxon>Streptophyta</taxon>
        <taxon>Embryophyta</taxon>
        <taxon>Tracheophyta</taxon>
        <taxon>Spermatophyta</taxon>
        <taxon>Magnoliopsida</taxon>
        <taxon>Liliopsida</taxon>
        <taxon>Asparagales</taxon>
        <taxon>Orchidaceae</taxon>
        <taxon>Epidendroideae</taxon>
        <taxon>Malaxideae</taxon>
        <taxon>Dendrobiinae</taxon>
        <taxon>Dendrobium</taxon>
    </lineage>
</organism>
<gene>
    <name evidence="2" type="ORF">M5K25_009088</name>
</gene>